<keyword evidence="3" id="KW-1185">Reference proteome</keyword>
<dbReference type="Gene3D" id="3.30.530.20">
    <property type="match status" value="1"/>
</dbReference>
<dbReference type="Pfam" id="PF10604">
    <property type="entry name" value="Polyketide_cyc2"/>
    <property type="match status" value="1"/>
</dbReference>
<dbReference type="InterPro" id="IPR023393">
    <property type="entry name" value="START-like_dom_sf"/>
</dbReference>
<proteinExistence type="predicted"/>
<dbReference type="Pfam" id="PF02861">
    <property type="entry name" value="Clp_N"/>
    <property type="match status" value="1"/>
</dbReference>
<dbReference type="InterPro" id="IPR036628">
    <property type="entry name" value="Clp_N_dom_sf"/>
</dbReference>
<accession>A0ABW5XDH6</accession>
<dbReference type="SUPFAM" id="SSF81923">
    <property type="entry name" value="Double Clp-N motif"/>
    <property type="match status" value="1"/>
</dbReference>
<gene>
    <name evidence="2" type="ORF">ACFSYH_08180</name>
</gene>
<dbReference type="RefSeq" id="WP_377466412.1">
    <property type="nucleotide sequence ID" value="NZ_JBHUOP010000003.1"/>
</dbReference>
<dbReference type="EMBL" id="JBHUOP010000003">
    <property type="protein sequence ID" value="MFD2840546.1"/>
    <property type="molecule type" value="Genomic_DNA"/>
</dbReference>
<dbReference type="CDD" id="cd07812">
    <property type="entry name" value="SRPBCC"/>
    <property type="match status" value="1"/>
</dbReference>
<sequence>MSKFTNAAATAHTLSLTAMEEASRYGQRTAEIDHMFLALVVNEQLAGQVLRSLGITLDSARDAVTAQHAAQLESLGISTTMPEPGEIVFHQTAGYQWGEGPLVVIKKANESGARGDAAAALRELVVEPSGMIEAILHRLNTTPQQVISTLDKAEQYRSATRSAQKSRQNLAGVSEGFAPAAVEQVWALLADPLRMPDWEPSISAVTIDDEETAVTGSTWQAHARTQRLDGKPIKIKPSLIQQRVELLQKSEPHTLEWRFTYPDAPSANARRIRVELEPAAGGTHLRLSLTWERNPQRTRLPLIAWVMRPLARALVWLQLSQLSSAISRNFR</sequence>
<dbReference type="InterPro" id="IPR004176">
    <property type="entry name" value="Clp_R_N"/>
</dbReference>
<comment type="caution">
    <text evidence="2">The sequence shown here is derived from an EMBL/GenBank/DDBJ whole genome shotgun (WGS) entry which is preliminary data.</text>
</comment>
<protein>
    <submittedName>
        <fullName evidence="2">SRPBCC family protein</fullName>
    </submittedName>
</protein>
<name>A0ABW5XDH6_9MICO</name>
<feature type="domain" description="Clp R" evidence="1">
    <location>
        <begin position="17"/>
        <end position="70"/>
    </location>
</feature>
<organism evidence="2 3">
    <name type="scientific">Populibacterium corticicola</name>
    <dbReference type="NCBI Taxonomy" id="1812826"/>
    <lineage>
        <taxon>Bacteria</taxon>
        <taxon>Bacillati</taxon>
        <taxon>Actinomycetota</taxon>
        <taxon>Actinomycetes</taxon>
        <taxon>Micrococcales</taxon>
        <taxon>Jonesiaceae</taxon>
        <taxon>Populibacterium</taxon>
    </lineage>
</organism>
<dbReference type="SUPFAM" id="SSF55961">
    <property type="entry name" value="Bet v1-like"/>
    <property type="match status" value="1"/>
</dbReference>
<evidence type="ECO:0000313" key="3">
    <source>
        <dbReference type="Proteomes" id="UP001597391"/>
    </source>
</evidence>
<dbReference type="Gene3D" id="1.10.1780.10">
    <property type="entry name" value="Clp, N-terminal domain"/>
    <property type="match status" value="1"/>
</dbReference>
<evidence type="ECO:0000259" key="1">
    <source>
        <dbReference type="Pfam" id="PF02861"/>
    </source>
</evidence>
<evidence type="ECO:0000313" key="2">
    <source>
        <dbReference type="EMBL" id="MFD2840546.1"/>
    </source>
</evidence>
<reference evidence="3" key="1">
    <citation type="journal article" date="2019" name="Int. J. Syst. Evol. Microbiol.">
        <title>The Global Catalogue of Microorganisms (GCM) 10K type strain sequencing project: providing services to taxonomists for standard genome sequencing and annotation.</title>
        <authorList>
            <consortium name="The Broad Institute Genomics Platform"/>
            <consortium name="The Broad Institute Genome Sequencing Center for Infectious Disease"/>
            <person name="Wu L."/>
            <person name="Ma J."/>
        </authorList>
    </citation>
    <scope>NUCLEOTIDE SEQUENCE [LARGE SCALE GENOMIC DNA]</scope>
    <source>
        <strain evidence="3">KCTC 33576</strain>
    </source>
</reference>
<dbReference type="InterPro" id="IPR019587">
    <property type="entry name" value="Polyketide_cyclase/dehydratase"/>
</dbReference>
<dbReference type="Proteomes" id="UP001597391">
    <property type="component" value="Unassembled WGS sequence"/>
</dbReference>